<evidence type="ECO:0000259" key="2">
    <source>
        <dbReference type="PROSITE" id="PS50110"/>
    </source>
</evidence>
<sequence length="341" mass="37984">MSLLTKALPRILIVDDEPANLKVLRQVLQDSYRLSFARSGADALALLEKEHIDLILLDIMMPDMTGFEVCEQIKARPHTARIPVIFVTALKDTIDEETGFNLGAVDYITKPIVPVIVRARVKTHLSLVQADVLKETQVDLIQRLGRAAEYKDNETGMHVQRMSHYSYVLALAAGIDEEAANELLLAAQMHDLGKIAIPDNILLKPGRLDEGEFQQMKAHAQIGADILSNPQSQLVALAHSIAITHHEKWDGSGYPKGLKGEEIPLEGRIAAVADVFDALTSERPYKAAWSVEEAVHLLEEEAGKHFDPELVRLFKQELPKIIDFKNQFAEQNFYISSASNQ</sequence>
<feature type="domain" description="HD-GYP" evidence="3">
    <location>
        <begin position="133"/>
        <end position="330"/>
    </location>
</feature>
<keyword evidence="1" id="KW-0597">Phosphoprotein</keyword>
<accession>A0A1A8TFK7</accession>
<evidence type="ECO:0000259" key="3">
    <source>
        <dbReference type="PROSITE" id="PS51832"/>
    </source>
</evidence>
<dbReference type="Gene3D" id="3.40.50.2300">
    <property type="match status" value="1"/>
</dbReference>
<dbReference type="CDD" id="cd00077">
    <property type="entry name" value="HDc"/>
    <property type="match status" value="1"/>
</dbReference>
<dbReference type="PROSITE" id="PS50110">
    <property type="entry name" value="RESPONSE_REGULATORY"/>
    <property type="match status" value="1"/>
</dbReference>
<dbReference type="InterPro" id="IPR001789">
    <property type="entry name" value="Sig_transdc_resp-reg_receiver"/>
</dbReference>
<feature type="modified residue" description="4-aspartylphosphate" evidence="1">
    <location>
        <position position="58"/>
    </location>
</feature>
<dbReference type="EC" id="3.1.4.52" evidence="4"/>
<dbReference type="Pfam" id="PF00072">
    <property type="entry name" value="Response_reg"/>
    <property type="match status" value="1"/>
</dbReference>
<dbReference type="SUPFAM" id="SSF109604">
    <property type="entry name" value="HD-domain/PDEase-like"/>
    <property type="match status" value="1"/>
</dbReference>
<reference evidence="4 5" key="1">
    <citation type="submission" date="2016-06" db="EMBL/GenBank/DDBJ databases">
        <authorList>
            <person name="Kjaerup R.B."/>
            <person name="Dalgaard T.S."/>
            <person name="Juul-Madsen H.R."/>
        </authorList>
    </citation>
    <scope>NUCLEOTIDE SEQUENCE [LARGE SCALE GENOMIC DNA]</scope>
    <source>
        <strain evidence="4 5">CECT 5080</strain>
    </source>
</reference>
<organism evidence="4 5">
    <name type="scientific">Marinomonas aquimarina</name>
    <dbReference type="NCBI Taxonomy" id="295068"/>
    <lineage>
        <taxon>Bacteria</taxon>
        <taxon>Pseudomonadati</taxon>
        <taxon>Pseudomonadota</taxon>
        <taxon>Gammaproteobacteria</taxon>
        <taxon>Oceanospirillales</taxon>
        <taxon>Oceanospirillaceae</taxon>
        <taxon>Marinomonas</taxon>
    </lineage>
</organism>
<dbReference type="AlphaFoldDB" id="A0A1A8TFK7"/>
<dbReference type="SMART" id="SM00471">
    <property type="entry name" value="HDc"/>
    <property type="match status" value="1"/>
</dbReference>
<dbReference type="Gene3D" id="1.10.3210.10">
    <property type="entry name" value="Hypothetical protein af1432"/>
    <property type="match status" value="1"/>
</dbReference>
<dbReference type="PANTHER" id="PTHR45228:SF1">
    <property type="entry name" value="CYCLIC DI-GMP PHOSPHODIESTERASE TM_0186"/>
    <property type="match status" value="1"/>
</dbReference>
<gene>
    <name evidence="4" type="primary">rpfG_6</name>
    <name evidence="4" type="ORF">MAQ5080_02164</name>
</gene>
<keyword evidence="5" id="KW-1185">Reference proteome</keyword>
<dbReference type="RefSeq" id="WP_067210184.1">
    <property type="nucleotide sequence ID" value="NZ_FLOC01000012.1"/>
</dbReference>
<dbReference type="Pfam" id="PF13487">
    <property type="entry name" value="HD_5"/>
    <property type="match status" value="1"/>
</dbReference>
<dbReference type="Proteomes" id="UP000092627">
    <property type="component" value="Unassembled WGS sequence"/>
</dbReference>
<protein>
    <submittedName>
        <fullName evidence="4">Cyclic di-GMP phosphodiesterase response regulator RpfG</fullName>
        <ecNumber evidence="4">3.1.4.52</ecNumber>
    </submittedName>
</protein>
<dbReference type="GO" id="GO:0000160">
    <property type="term" value="P:phosphorelay signal transduction system"/>
    <property type="evidence" value="ECO:0007669"/>
    <property type="project" value="InterPro"/>
</dbReference>
<dbReference type="EMBL" id="FLOC01000012">
    <property type="protein sequence ID" value="SBS32145.1"/>
    <property type="molecule type" value="Genomic_DNA"/>
</dbReference>
<dbReference type="STRING" id="295068.MAQ5080_02164"/>
<dbReference type="InterPro" id="IPR052020">
    <property type="entry name" value="Cyclic_di-GMP/3'3'-cGAMP_PDE"/>
</dbReference>
<dbReference type="SMART" id="SM00448">
    <property type="entry name" value="REC"/>
    <property type="match status" value="1"/>
</dbReference>
<evidence type="ECO:0000313" key="5">
    <source>
        <dbReference type="Proteomes" id="UP000092627"/>
    </source>
</evidence>
<dbReference type="CDD" id="cd19920">
    <property type="entry name" value="REC_PA4781-like"/>
    <property type="match status" value="1"/>
</dbReference>
<dbReference type="InterPro" id="IPR037522">
    <property type="entry name" value="HD_GYP_dom"/>
</dbReference>
<dbReference type="GO" id="GO:0071111">
    <property type="term" value="F:cyclic-guanylate-specific phosphodiesterase activity"/>
    <property type="evidence" value="ECO:0007669"/>
    <property type="project" value="UniProtKB-EC"/>
</dbReference>
<dbReference type="InterPro" id="IPR011006">
    <property type="entry name" value="CheY-like_superfamily"/>
</dbReference>
<proteinExistence type="predicted"/>
<evidence type="ECO:0000313" key="4">
    <source>
        <dbReference type="EMBL" id="SBS32145.1"/>
    </source>
</evidence>
<dbReference type="PANTHER" id="PTHR45228">
    <property type="entry name" value="CYCLIC DI-GMP PHOSPHODIESTERASE TM_0186-RELATED"/>
    <property type="match status" value="1"/>
</dbReference>
<dbReference type="InterPro" id="IPR003607">
    <property type="entry name" value="HD/PDEase_dom"/>
</dbReference>
<dbReference type="SUPFAM" id="SSF52172">
    <property type="entry name" value="CheY-like"/>
    <property type="match status" value="1"/>
</dbReference>
<keyword evidence="4" id="KW-0378">Hydrolase</keyword>
<feature type="domain" description="Response regulatory" evidence="2">
    <location>
        <begin position="10"/>
        <end position="125"/>
    </location>
</feature>
<dbReference type="PROSITE" id="PS51832">
    <property type="entry name" value="HD_GYP"/>
    <property type="match status" value="1"/>
</dbReference>
<dbReference type="OrthoDB" id="9816273at2"/>
<name>A0A1A8TFK7_9GAMM</name>
<evidence type="ECO:0000256" key="1">
    <source>
        <dbReference type="PROSITE-ProRule" id="PRU00169"/>
    </source>
</evidence>